<dbReference type="InterPro" id="IPR007863">
    <property type="entry name" value="Peptidase_M16_C"/>
</dbReference>
<evidence type="ECO:0000313" key="3">
    <source>
        <dbReference type="EMBL" id="EJG88023.1"/>
    </source>
</evidence>
<dbReference type="InterPro" id="IPR011765">
    <property type="entry name" value="Pept_M16_N"/>
</dbReference>
<dbReference type="AlphaFoldDB" id="J1GYY7"/>
<dbReference type="EMBL" id="ALCH01000002">
    <property type="protein sequence ID" value="EJG88023.1"/>
    <property type="molecule type" value="Genomic_DNA"/>
</dbReference>
<dbReference type="GO" id="GO:0046872">
    <property type="term" value="F:metal ion binding"/>
    <property type="evidence" value="ECO:0007669"/>
    <property type="project" value="InterPro"/>
</dbReference>
<evidence type="ECO:0000313" key="4">
    <source>
        <dbReference type="Proteomes" id="UP000010312"/>
    </source>
</evidence>
<sequence>MTRVTFQEKYYPAVKETLYQAKLENGLTVSLLPKNDFNEVYGVVTVYVGSVDTEFTARDRKKKTYPKGIAHFLEHKLFERENSEDIMAAFTKLGADSNAFTSFTNTSYLFSTSENVAECLDLLDELVTSFNITEESVEREKDIIQQEREMYQDDPDSCLFFKTLANLYPETPLASDIVGTEDSIEDISLENLRDNFDEFYTPVNSQIFLVGNFDLELMQNYFSQKDVGGCIVQNPKEPIALNPVKKVESIRMDVASPKLAIGVRTNSDMGHQDCYRYSVLLRALFTMMFGWTSKRFQSLYETGKLDSSLSLEVEINRRFNFLMLTMDTKEPVSISHQFRKAIQNFVTDADISEEHLDLIKSEIYGEFIHSMNSLEFIATQYQSHSDETTLFDLPKIIQEMTLDDVLEVGHHFIDNSEIVEFTIFPL</sequence>
<gene>
    <name evidence="3" type="primary">mpp</name>
    <name evidence="3" type="ORF">SPAR10_0362</name>
</gene>
<dbReference type="Pfam" id="PF05193">
    <property type="entry name" value="Peptidase_M16_C"/>
    <property type="match status" value="1"/>
</dbReference>
<reference evidence="3 4" key="1">
    <citation type="submission" date="2012-05" db="EMBL/GenBank/DDBJ databases">
        <title>Genomic Sequence of Streptococcus mitis SPAR10.</title>
        <authorList>
            <person name="Chancey S."/>
            <person name="Kumar N."/>
            <person name="Sengamalay N."/>
            <person name="Matthews C."/>
            <person name="Hine E."/>
            <person name="Pallavajjal A."/>
            <person name="Abolude O."/>
            <person name="Daugherty S.C."/>
            <person name="Parankush S.P."/>
            <person name="Sadzewicz L."/>
            <person name="Tallon L.J."/>
            <person name="Farley M.M."/>
            <person name="Baughman W."/>
            <person name="McGee L."/>
            <person name="Stephens D.S."/>
            <person name="Tettelin H."/>
        </authorList>
    </citation>
    <scope>NUCLEOTIDE SEQUENCE [LARGE SCALE GENOMIC DNA]</scope>
    <source>
        <strain evidence="3 4">SPAR10</strain>
    </source>
</reference>
<proteinExistence type="predicted"/>
<organism evidence="3 4">
    <name type="scientific">Streptococcus infantis SPAR10</name>
    <dbReference type="NCBI Taxonomy" id="1159208"/>
    <lineage>
        <taxon>Bacteria</taxon>
        <taxon>Bacillati</taxon>
        <taxon>Bacillota</taxon>
        <taxon>Bacilli</taxon>
        <taxon>Lactobacillales</taxon>
        <taxon>Streptococcaceae</taxon>
        <taxon>Streptococcus</taxon>
    </lineage>
</organism>
<dbReference type="Gene3D" id="3.30.830.10">
    <property type="entry name" value="Metalloenzyme, LuxS/M16 peptidase-like"/>
    <property type="match status" value="2"/>
</dbReference>
<dbReference type="PATRIC" id="fig|1159208.3.peg.347"/>
<dbReference type="InterPro" id="IPR050361">
    <property type="entry name" value="MPP/UQCRC_Complex"/>
</dbReference>
<keyword evidence="3" id="KW-0378">Hydrolase</keyword>
<feature type="domain" description="Peptidase M16 N-terminal" evidence="1">
    <location>
        <begin position="63"/>
        <end position="180"/>
    </location>
</feature>
<dbReference type="SUPFAM" id="SSF63411">
    <property type="entry name" value="LuxS/MPP-like metallohydrolase"/>
    <property type="match status" value="2"/>
</dbReference>
<dbReference type="OrthoDB" id="9811314at2"/>
<dbReference type="Pfam" id="PF00675">
    <property type="entry name" value="Peptidase_M16"/>
    <property type="match status" value="1"/>
</dbReference>
<dbReference type="RefSeq" id="WP_004250964.1">
    <property type="nucleotide sequence ID" value="NZ_ALCH01000002.1"/>
</dbReference>
<dbReference type="PANTHER" id="PTHR11851">
    <property type="entry name" value="METALLOPROTEASE"/>
    <property type="match status" value="1"/>
</dbReference>
<name>J1GYY7_9STRE</name>
<dbReference type="PANTHER" id="PTHR11851:SF134">
    <property type="entry name" value="ZINC-DEPENDENT PROTEASE"/>
    <property type="match status" value="1"/>
</dbReference>
<dbReference type="GO" id="GO:0016787">
    <property type="term" value="F:hydrolase activity"/>
    <property type="evidence" value="ECO:0007669"/>
    <property type="project" value="UniProtKB-KW"/>
</dbReference>
<protein>
    <submittedName>
        <fullName evidence="3">Peptidase, M16 family</fullName>
        <ecNumber evidence="3">3.4.-.-</ecNumber>
    </submittedName>
</protein>
<evidence type="ECO:0000259" key="1">
    <source>
        <dbReference type="Pfam" id="PF00675"/>
    </source>
</evidence>
<dbReference type="Proteomes" id="UP000010312">
    <property type="component" value="Unassembled WGS sequence"/>
</dbReference>
<dbReference type="NCBIfam" id="NF047421">
    <property type="entry name" value="YfmH_fam"/>
    <property type="match status" value="1"/>
</dbReference>
<evidence type="ECO:0000259" key="2">
    <source>
        <dbReference type="Pfam" id="PF05193"/>
    </source>
</evidence>
<dbReference type="EC" id="3.4.-.-" evidence="3"/>
<comment type="caution">
    <text evidence="3">The sequence shown here is derived from an EMBL/GenBank/DDBJ whole genome shotgun (WGS) entry which is preliminary data.</text>
</comment>
<dbReference type="InterPro" id="IPR011249">
    <property type="entry name" value="Metalloenz_LuxS/M16"/>
</dbReference>
<accession>J1GYY7</accession>
<feature type="domain" description="Peptidase M16 C-terminal" evidence="2">
    <location>
        <begin position="186"/>
        <end position="361"/>
    </location>
</feature>